<dbReference type="GO" id="GO:0005737">
    <property type="term" value="C:cytoplasm"/>
    <property type="evidence" value="ECO:0007669"/>
    <property type="project" value="UniProtKB-SubCell"/>
</dbReference>
<dbReference type="Gene3D" id="3.40.50.1820">
    <property type="entry name" value="alpha/beta hydrolase"/>
    <property type="match status" value="1"/>
</dbReference>
<feature type="active site" evidence="2 3">
    <location>
        <position position="290"/>
    </location>
</feature>
<evidence type="ECO:0000313" key="5">
    <source>
        <dbReference type="EMBL" id="QKG79028.1"/>
    </source>
</evidence>
<keyword evidence="6" id="KW-1185">Reference proteome</keyword>
<feature type="binding site" evidence="2">
    <location>
        <position position="202"/>
    </location>
    <ligand>
        <name>substrate</name>
    </ligand>
</feature>
<evidence type="ECO:0000256" key="3">
    <source>
        <dbReference type="PIRSR" id="PIRSR000443-1"/>
    </source>
</evidence>
<dbReference type="NCBIfam" id="TIGR01392">
    <property type="entry name" value="homoserO_Ac_trn"/>
    <property type="match status" value="1"/>
</dbReference>
<evidence type="ECO:0000256" key="2">
    <source>
        <dbReference type="HAMAP-Rule" id="MF_00296"/>
    </source>
</evidence>
<keyword evidence="2" id="KW-0028">Amino-acid biosynthesis</keyword>
<keyword evidence="2" id="KW-0486">Methionine biosynthesis</keyword>
<feature type="active site" description="Nucleophile" evidence="2 3">
    <location>
        <position position="136"/>
    </location>
</feature>
<evidence type="ECO:0000313" key="6">
    <source>
        <dbReference type="Proteomes" id="UP000500961"/>
    </source>
</evidence>
<feature type="domain" description="AB hydrolase-1" evidence="4">
    <location>
        <begin position="41"/>
        <end position="315"/>
    </location>
</feature>
<comment type="pathway">
    <text evidence="2">Amino-acid biosynthesis; L-methionine biosynthesis via de novo pathway; O-acetyl-L-homoserine from L-homoserine: step 1/1.</text>
</comment>
<comment type="similarity">
    <text evidence="2">Belongs to the AB hydrolase superfamily. MetX family.</text>
</comment>
<comment type="subcellular location">
    <subcellularLocation>
        <location evidence="2">Cytoplasm</location>
    </subcellularLocation>
</comment>
<proteinExistence type="inferred from homology"/>
<dbReference type="HAMAP" id="MF_00296">
    <property type="entry name" value="MetX_acyltransf"/>
    <property type="match status" value="1"/>
</dbReference>
<dbReference type="KEGG" id="ttz:FHG85_01690"/>
<organism evidence="5 6">
    <name type="scientific">Tenuifilum thalassicum</name>
    <dbReference type="NCBI Taxonomy" id="2590900"/>
    <lineage>
        <taxon>Bacteria</taxon>
        <taxon>Pseudomonadati</taxon>
        <taxon>Bacteroidota</taxon>
        <taxon>Bacteroidia</taxon>
        <taxon>Bacteroidales</taxon>
        <taxon>Tenuifilaceae</taxon>
        <taxon>Tenuifilum</taxon>
    </lineage>
</organism>
<dbReference type="GO" id="GO:0009092">
    <property type="term" value="P:homoserine metabolic process"/>
    <property type="evidence" value="ECO:0007669"/>
    <property type="project" value="TreeGrafter"/>
</dbReference>
<dbReference type="AlphaFoldDB" id="A0A7D3XUF8"/>
<dbReference type="Proteomes" id="UP000500961">
    <property type="component" value="Chromosome"/>
</dbReference>
<dbReference type="RefSeq" id="WP_173072545.1">
    <property type="nucleotide sequence ID" value="NZ_CP041345.1"/>
</dbReference>
<keyword evidence="2" id="KW-0963">Cytoplasm</keyword>
<comment type="catalytic activity">
    <reaction evidence="2">
        <text>L-homoserine + acetyl-CoA = O-acetyl-L-homoserine + CoA</text>
        <dbReference type="Rhea" id="RHEA:13701"/>
        <dbReference type="ChEBI" id="CHEBI:57287"/>
        <dbReference type="ChEBI" id="CHEBI:57288"/>
        <dbReference type="ChEBI" id="CHEBI:57476"/>
        <dbReference type="ChEBI" id="CHEBI:57716"/>
        <dbReference type="EC" id="2.3.1.31"/>
    </reaction>
</comment>
<sequence>MKITEGNLLIDSIKLECGEQLEKINIHYHLLGDINNNPGKVIWICHAFTANSNPADWWPELVGPGKLFDPDKYPIVCANIIGSCYGSTGPSSLNPKTGKPYLRKFPLVTFRDVIAAHQKLKDHLGINKIWILIGGSIGGFQAMEWECEYPGTAENLVLIATSAEASPWVRAFSQSQRLAILADQTFDGVNPNGGKAGLKAARSIALLSYRGRSSYNITQQDIDSNQLSNYKACTYQDYQGDKLVKRFDAYTYYTLSLMLDSHNVGRGRGSSSRALKQIKSNTLVVGIDSDILFPLEEQRFLAKHIPQATFRIIHSKFCHDGFLIEHQQLSSIISEFINL</sequence>
<dbReference type="EMBL" id="CP041345">
    <property type="protein sequence ID" value="QKG79028.1"/>
    <property type="molecule type" value="Genomic_DNA"/>
</dbReference>
<dbReference type="PANTHER" id="PTHR32268">
    <property type="entry name" value="HOMOSERINE O-ACETYLTRANSFERASE"/>
    <property type="match status" value="1"/>
</dbReference>
<dbReference type="InterPro" id="IPR000073">
    <property type="entry name" value="AB_hydrolase_1"/>
</dbReference>
<dbReference type="SUPFAM" id="SSF53474">
    <property type="entry name" value="alpha/beta-Hydrolases"/>
    <property type="match status" value="1"/>
</dbReference>
<feature type="binding site" evidence="2">
    <location>
        <position position="320"/>
    </location>
    <ligand>
        <name>substrate</name>
    </ligand>
</feature>
<reference evidence="5 6" key="1">
    <citation type="submission" date="2019-07" db="EMBL/GenBank/DDBJ databases">
        <title>Thalassofilum flectens gen. nov., sp. nov., a novel moderate thermophilic anaerobe from a shallow sea hot spring in Kunashir Island (Russia), representing a new family in the order Bacteroidales, and proposal of Thalassofilacea fam. nov.</title>
        <authorList>
            <person name="Kochetkova T.V."/>
            <person name="Podosokorskaya O.A."/>
            <person name="Novikov A."/>
            <person name="Elcheninov A.G."/>
            <person name="Toshchakov S.V."/>
            <person name="Kublanov I.V."/>
        </authorList>
    </citation>
    <scope>NUCLEOTIDE SEQUENCE [LARGE SCALE GENOMIC DNA]</scope>
    <source>
        <strain evidence="5 6">38-H</strain>
    </source>
</reference>
<comment type="subunit">
    <text evidence="2">Homodimer.</text>
</comment>
<name>A0A7D3XUF8_9BACT</name>
<keyword evidence="2 5" id="KW-0012">Acyltransferase</keyword>
<dbReference type="UniPathway" id="UPA00051">
    <property type="reaction ID" value="UER00074"/>
</dbReference>
<dbReference type="GO" id="GO:0004414">
    <property type="term" value="F:homoserine O-acetyltransferase activity"/>
    <property type="evidence" value="ECO:0007669"/>
    <property type="project" value="UniProtKB-UniRule"/>
</dbReference>
<dbReference type="GO" id="GO:0009086">
    <property type="term" value="P:methionine biosynthetic process"/>
    <property type="evidence" value="ECO:0007669"/>
    <property type="project" value="UniProtKB-UniRule"/>
</dbReference>
<feature type="active site" evidence="2 3">
    <location>
        <position position="319"/>
    </location>
</feature>
<dbReference type="PIRSF" id="PIRSF000443">
    <property type="entry name" value="Homoser_Ac_trans"/>
    <property type="match status" value="1"/>
</dbReference>
<comment type="function">
    <text evidence="2">Transfers an acetyl group from acetyl-CoA to L-homoserine, forming acetyl-L-homoserine.</text>
</comment>
<accession>A0A7D3XUF8</accession>
<evidence type="ECO:0000259" key="4">
    <source>
        <dbReference type="Pfam" id="PF00561"/>
    </source>
</evidence>
<gene>
    <name evidence="5" type="primary">metX</name>
    <name evidence="2" type="synonym">metXA</name>
    <name evidence="5" type="ORF">FHG85_01690</name>
</gene>
<dbReference type="Pfam" id="PF00561">
    <property type="entry name" value="Abhydrolase_1"/>
    <property type="match status" value="1"/>
</dbReference>
<comment type="caution">
    <text evidence="2">Lacks conserved residue(s) required for the propagation of feature annotation.</text>
</comment>
<evidence type="ECO:0000256" key="1">
    <source>
        <dbReference type="ARBA" id="ARBA00022679"/>
    </source>
</evidence>
<dbReference type="EC" id="2.3.1.31" evidence="2"/>
<keyword evidence="1 2" id="KW-0808">Transferase</keyword>
<protein>
    <recommendedName>
        <fullName evidence="2">Homoserine O-acetyltransferase</fullName>
        <shortName evidence="2">HAT</shortName>
        <ecNumber evidence="2">2.3.1.31</ecNumber>
    </recommendedName>
    <alternativeName>
        <fullName evidence="2">Homoserine transacetylase</fullName>
        <shortName evidence="2">HTA</shortName>
    </alternativeName>
</protein>
<dbReference type="InterPro" id="IPR008220">
    <property type="entry name" value="HAT_MetX-like"/>
</dbReference>
<dbReference type="PANTHER" id="PTHR32268:SF11">
    <property type="entry name" value="HOMOSERINE O-ACETYLTRANSFERASE"/>
    <property type="match status" value="1"/>
</dbReference>
<dbReference type="InterPro" id="IPR029058">
    <property type="entry name" value="AB_hydrolase_fold"/>
</dbReference>